<reference evidence="2 3" key="1">
    <citation type="submission" date="2021-06" db="EMBL/GenBank/DDBJ databases">
        <authorList>
            <person name="Palmer J.M."/>
        </authorList>
    </citation>
    <scope>NUCLEOTIDE SEQUENCE [LARGE SCALE GENOMIC DNA]</scope>
    <source>
        <strain evidence="2 3">GA_2019</strain>
        <tissue evidence="2">Muscle</tissue>
    </source>
</reference>
<dbReference type="PANTHER" id="PTHR46791:SF12">
    <property type="match status" value="1"/>
</dbReference>
<dbReference type="InterPro" id="IPR058913">
    <property type="entry name" value="Integrase_dom_put"/>
</dbReference>
<dbReference type="Pfam" id="PF24764">
    <property type="entry name" value="rva_4"/>
    <property type="match status" value="1"/>
</dbReference>
<keyword evidence="3" id="KW-1185">Reference proteome</keyword>
<dbReference type="Proteomes" id="UP001476798">
    <property type="component" value="Unassembled WGS sequence"/>
</dbReference>
<evidence type="ECO:0000259" key="1">
    <source>
        <dbReference type="Pfam" id="PF24764"/>
    </source>
</evidence>
<name>A0ABV0P5N2_9TELE</name>
<comment type="caution">
    <text evidence="2">The sequence shown here is derived from an EMBL/GenBank/DDBJ whole genome shotgun (WGS) entry which is preliminary data.</text>
</comment>
<dbReference type="EMBL" id="JAHRIO010061383">
    <property type="protein sequence ID" value="MEQ2178750.1"/>
    <property type="molecule type" value="Genomic_DNA"/>
</dbReference>
<sequence length="266" mass="30391">MGPNYIWHVHGYDKLKPFGLALSGCIDGFSRRMMWLVCGNTNSSPSVIALNYINFVKSFGVIPIKLRTDLGTKNGTMSAIQCTLRQAHMDYYAETSSHSSRSSTGNQCIESWWSFFRRGRSQFWMDLFGDLRDSGNFNGSHAHQCLLRFYFSSVLQKDLDECKDLWNKHRIRPCRLASCPGGIPNELSLASQRYRSRDCGFAVEERELDVFPATRQATELCGDQNIEEYIQQAVQQNGLQQPQDWELATDKLKDKPGFMPGFRQTT</sequence>
<dbReference type="PANTHER" id="PTHR46791">
    <property type="entry name" value="EXPRESSED PROTEIN"/>
    <property type="match status" value="1"/>
</dbReference>
<gene>
    <name evidence="2" type="ORF">GOODEAATRI_017403</name>
</gene>
<accession>A0ABV0P5N2</accession>
<proteinExistence type="predicted"/>
<protein>
    <recommendedName>
        <fullName evidence="1">Integrase core domain-containing protein</fullName>
    </recommendedName>
</protein>
<feature type="domain" description="Integrase core" evidence="1">
    <location>
        <begin position="2"/>
        <end position="173"/>
    </location>
</feature>
<organism evidence="2 3">
    <name type="scientific">Goodea atripinnis</name>
    <dbReference type="NCBI Taxonomy" id="208336"/>
    <lineage>
        <taxon>Eukaryota</taxon>
        <taxon>Metazoa</taxon>
        <taxon>Chordata</taxon>
        <taxon>Craniata</taxon>
        <taxon>Vertebrata</taxon>
        <taxon>Euteleostomi</taxon>
        <taxon>Actinopterygii</taxon>
        <taxon>Neopterygii</taxon>
        <taxon>Teleostei</taxon>
        <taxon>Neoteleostei</taxon>
        <taxon>Acanthomorphata</taxon>
        <taxon>Ovalentaria</taxon>
        <taxon>Atherinomorphae</taxon>
        <taxon>Cyprinodontiformes</taxon>
        <taxon>Goodeidae</taxon>
        <taxon>Goodea</taxon>
    </lineage>
</organism>
<evidence type="ECO:0000313" key="3">
    <source>
        <dbReference type="Proteomes" id="UP001476798"/>
    </source>
</evidence>
<evidence type="ECO:0000313" key="2">
    <source>
        <dbReference type="EMBL" id="MEQ2178750.1"/>
    </source>
</evidence>